<evidence type="ECO:0000313" key="2">
    <source>
        <dbReference type="EMBL" id="SBS77464.1"/>
    </source>
</evidence>
<dbReference type="AlphaFoldDB" id="A0A1Y5PFK0"/>
<organism evidence="2">
    <name type="scientific">uncultured Mycobacterium sp</name>
    <dbReference type="NCBI Taxonomy" id="171292"/>
    <lineage>
        <taxon>Bacteria</taxon>
        <taxon>Bacillati</taxon>
        <taxon>Actinomycetota</taxon>
        <taxon>Actinomycetes</taxon>
        <taxon>Mycobacteriales</taxon>
        <taxon>Mycobacteriaceae</taxon>
        <taxon>Mycobacterium</taxon>
        <taxon>environmental samples</taxon>
    </lineage>
</organism>
<gene>
    <name evidence="2" type="ORF">MHPYR_430053</name>
</gene>
<evidence type="ECO:0000256" key="1">
    <source>
        <dbReference type="SAM" id="Phobius"/>
    </source>
</evidence>
<reference evidence="2" key="1">
    <citation type="submission" date="2016-03" db="EMBL/GenBank/DDBJ databases">
        <authorList>
            <person name="Ploux O."/>
        </authorList>
    </citation>
    <scope>NUCLEOTIDE SEQUENCE</scope>
    <source>
        <strain evidence="2">UC10</strain>
    </source>
</reference>
<protein>
    <submittedName>
        <fullName evidence="2">Uncharacterized protein</fullName>
    </submittedName>
</protein>
<feature type="transmembrane region" description="Helical" evidence="1">
    <location>
        <begin position="44"/>
        <end position="65"/>
    </location>
</feature>
<keyword evidence="1" id="KW-0812">Transmembrane</keyword>
<sequence>MAKRDNDPSEFERVARAGWMVTLRYYLLLLTVQPPRRAAKWRWMAASGLSSSVIVVMGVLDQLGWFS</sequence>
<name>A0A1Y5PFK0_9MYCO</name>
<keyword evidence="1" id="KW-0472">Membrane</keyword>
<proteinExistence type="predicted"/>
<dbReference type="EMBL" id="FLQS01000038">
    <property type="protein sequence ID" value="SBS77464.1"/>
    <property type="molecule type" value="Genomic_DNA"/>
</dbReference>
<keyword evidence="1" id="KW-1133">Transmembrane helix</keyword>
<accession>A0A1Y5PFK0</accession>